<keyword evidence="3" id="KW-1185">Reference proteome</keyword>
<feature type="compositionally biased region" description="Acidic residues" evidence="1">
    <location>
        <begin position="218"/>
        <end position="232"/>
    </location>
</feature>
<feature type="region of interest" description="Disordered" evidence="1">
    <location>
        <begin position="217"/>
        <end position="240"/>
    </location>
</feature>
<dbReference type="EMBL" id="JBHSFI010000003">
    <property type="protein sequence ID" value="MFC4627914.1"/>
    <property type="molecule type" value="Genomic_DNA"/>
</dbReference>
<evidence type="ECO:0000313" key="2">
    <source>
        <dbReference type="EMBL" id="MFC4627914.1"/>
    </source>
</evidence>
<dbReference type="Pfam" id="PF14025">
    <property type="entry name" value="DUF4241"/>
    <property type="match status" value="1"/>
</dbReference>
<dbReference type="RefSeq" id="WP_377133505.1">
    <property type="nucleotide sequence ID" value="NZ_JBHSFI010000003.1"/>
</dbReference>
<name>A0ABV9HC34_9MICO</name>
<protein>
    <submittedName>
        <fullName evidence="2">DUF4241 domain-containing protein</fullName>
    </submittedName>
</protein>
<comment type="caution">
    <text evidence="2">The sequence shown here is derived from an EMBL/GenBank/DDBJ whole genome shotgun (WGS) entry which is preliminary data.</text>
</comment>
<dbReference type="InterPro" id="IPR025335">
    <property type="entry name" value="DUF4241"/>
</dbReference>
<evidence type="ECO:0000256" key="1">
    <source>
        <dbReference type="SAM" id="MobiDB-lite"/>
    </source>
</evidence>
<gene>
    <name evidence="2" type="ORF">ACFO6V_06710</name>
</gene>
<reference evidence="3" key="1">
    <citation type="journal article" date="2019" name="Int. J. Syst. Evol. Microbiol.">
        <title>The Global Catalogue of Microorganisms (GCM) 10K type strain sequencing project: providing services to taxonomists for standard genome sequencing and annotation.</title>
        <authorList>
            <consortium name="The Broad Institute Genomics Platform"/>
            <consortium name="The Broad Institute Genome Sequencing Center for Infectious Disease"/>
            <person name="Wu L."/>
            <person name="Ma J."/>
        </authorList>
    </citation>
    <scope>NUCLEOTIDE SEQUENCE [LARGE SCALE GENOMIC DNA]</scope>
    <source>
        <strain evidence="3">CCUG 42722</strain>
    </source>
</reference>
<dbReference type="Proteomes" id="UP001596011">
    <property type="component" value="Unassembled WGS sequence"/>
</dbReference>
<accession>A0ABV9HC34</accession>
<proteinExistence type="predicted"/>
<sequence length="240" mass="25246">MTYFRPFFALLPGTPDGTPHPQTVHDLGVLHVPSGRVEASDPYVALGDGLVATVPPGSYPVRVTVADVSEARDGSHPREAYLSLVVSDAAPVAEVRLVSPDGAEPPTGDEFYGVGVDAGTVAYTDAGAAAACMPPREDDWYEDLFDNGTDQSWFSLQDDPDHYRNGCANITLPLATAGENIVLSHSGWGDGFYPVVSTHDADGALLGLHIDLLVAGPEEPEDDENDEDEAADEAAVTVSA</sequence>
<evidence type="ECO:0000313" key="3">
    <source>
        <dbReference type="Proteomes" id="UP001596011"/>
    </source>
</evidence>
<organism evidence="2 3">
    <name type="scientific">Promicromonospora alba</name>
    <dbReference type="NCBI Taxonomy" id="1616110"/>
    <lineage>
        <taxon>Bacteria</taxon>
        <taxon>Bacillati</taxon>
        <taxon>Actinomycetota</taxon>
        <taxon>Actinomycetes</taxon>
        <taxon>Micrococcales</taxon>
        <taxon>Promicromonosporaceae</taxon>
        <taxon>Promicromonospora</taxon>
    </lineage>
</organism>